<protein>
    <submittedName>
        <fullName evidence="2">Uncharacterized protein</fullName>
    </submittedName>
</protein>
<dbReference type="EMBL" id="BSYO01000005">
    <property type="protein sequence ID" value="GMH04338.1"/>
    <property type="molecule type" value="Genomic_DNA"/>
</dbReference>
<feature type="region of interest" description="Disordered" evidence="1">
    <location>
        <begin position="26"/>
        <end position="47"/>
    </location>
</feature>
<keyword evidence="3" id="KW-1185">Reference proteome</keyword>
<organism evidence="2 3">
    <name type="scientific">Nepenthes gracilis</name>
    <name type="common">Slender pitcher plant</name>
    <dbReference type="NCBI Taxonomy" id="150966"/>
    <lineage>
        <taxon>Eukaryota</taxon>
        <taxon>Viridiplantae</taxon>
        <taxon>Streptophyta</taxon>
        <taxon>Embryophyta</taxon>
        <taxon>Tracheophyta</taxon>
        <taxon>Spermatophyta</taxon>
        <taxon>Magnoliopsida</taxon>
        <taxon>eudicotyledons</taxon>
        <taxon>Gunneridae</taxon>
        <taxon>Pentapetalae</taxon>
        <taxon>Caryophyllales</taxon>
        <taxon>Nepenthaceae</taxon>
        <taxon>Nepenthes</taxon>
    </lineage>
</organism>
<evidence type="ECO:0000256" key="1">
    <source>
        <dbReference type="SAM" id="MobiDB-lite"/>
    </source>
</evidence>
<evidence type="ECO:0000313" key="2">
    <source>
        <dbReference type="EMBL" id="GMH04338.1"/>
    </source>
</evidence>
<feature type="region of interest" description="Disordered" evidence="1">
    <location>
        <begin position="94"/>
        <end position="114"/>
    </location>
</feature>
<name>A0AAD3S4N4_NEPGR</name>
<accession>A0AAD3S4N4</accession>
<comment type="caution">
    <text evidence="2">The sequence shown here is derived from an EMBL/GenBank/DDBJ whole genome shotgun (WGS) entry which is preliminary data.</text>
</comment>
<dbReference type="AlphaFoldDB" id="A0AAD3S4N4"/>
<reference evidence="2" key="1">
    <citation type="submission" date="2023-05" db="EMBL/GenBank/DDBJ databases">
        <title>Nepenthes gracilis genome sequencing.</title>
        <authorList>
            <person name="Fukushima K."/>
        </authorList>
    </citation>
    <scope>NUCLEOTIDE SEQUENCE</scope>
    <source>
        <strain evidence="2">SING2019-196</strain>
    </source>
</reference>
<proteinExistence type="predicted"/>
<sequence>MPRERHCPEAPAGQEHCVIEHGENKAVPHLSGDAPAEGEPRAPGGLTLSLRFPTEIKQLLNSLENLPESSLPSGSGEAWRSEVGWNRSFAECCERSGGGGRPRLNLRGKRDGAH</sequence>
<dbReference type="Proteomes" id="UP001279734">
    <property type="component" value="Unassembled WGS sequence"/>
</dbReference>
<gene>
    <name evidence="2" type="ORF">Nepgr_006177</name>
</gene>
<evidence type="ECO:0000313" key="3">
    <source>
        <dbReference type="Proteomes" id="UP001279734"/>
    </source>
</evidence>